<dbReference type="NCBIfam" id="TIGR00254">
    <property type="entry name" value="GGDEF"/>
    <property type="match status" value="1"/>
</dbReference>
<dbReference type="PROSITE" id="PS50887">
    <property type="entry name" value="GGDEF"/>
    <property type="match status" value="1"/>
</dbReference>
<dbReference type="SUPFAM" id="SSF55073">
    <property type="entry name" value="Nucleotide cyclase"/>
    <property type="match status" value="1"/>
</dbReference>
<dbReference type="SMART" id="SM00052">
    <property type="entry name" value="EAL"/>
    <property type="match status" value="1"/>
</dbReference>
<dbReference type="RefSeq" id="WP_087439731.1">
    <property type="nucleotide sequence ID" value="NZ_CP021416.1"/>
</dbReference>
<feature type="domain" description="EAL" evidence="7">
    <location>
        <begin position="704"/>
        <end position="958"/>
    </location>
</feature>
<accession>A0A1Y0HPN0</accession>
<dbReference type="SUPFAM" id="SSF141868">
    <property type="entry name" value="EAL domain-like"/>
    <property type="match status" value="1"/>
</dbReference>
<name>A0A1Y0HPN0_9BACT</name>
<evidence type="ECO:0000256" key="4">
    <source>
        <dbReference type="ARBA" id="ARBA00022989"/>
    </source>
</evidence>
<evidence type="ECO:0000256" key="3">
    <source>
        <dbReference type="ARBA" id="ARBA00022692"/>
    </source>
</evidence>
<dbReference type="InterPro" id="IPR001633">
    <property type="entry name" value="EAL_dom"/>
</dbReference>
<dbReference type="Pfam" id="PF00990">
    <property type="entry name" value="GGDEF"/>
    <property type="match status" value="1"/>
</dbReference>
<reference evidence="10" key="1">
    <citation type="submission" date="2017-05" db="EMBL/GenBank/DDBJ databases">
        <title>Dechlorination kinetics govern the competition between two new strains of the genus Sulfurospirillum.</title>
        <authorList>
            <person name="Buttet G.F."/>
            <person name="Murray A.M."/>
            <person name="Goris T."/>
            <person name="Burion M."/>
            <person name="Lin B."/>
            <person name="Rolle M."/>
            <person name="Maillard J."/>
        </authorList>
    </citation>
    <scope>NUCLEOTIDE SEQUENCE [LARGE SCALE GENOMIC DNA]</scope>
    <source>
        <strain evidence="10">SL2-1</strain>
    </source>
</reference>
<dbReference type="Pfam" id="PF00563">
    <property type="entry name" value="EAL"/>
    <property type="match status" value="1"/>
</dbReference>
<dbReference type="InterPro" id="IPR035965">
    <property type="entry name" value="PAS-like_dom_sf"/>
</dbReference>
<evidence type="ECO:0000313" key="10">
    <source>
        <dbReference type="Proteomes" id="UP000196005"/>
    </source>
</evidence>
<evidence type="ECO:0000259" key="7">
    <source>
        <dbReference type="PROSITE" id="PS50883"/>
    </source>
</evidence>
<dbReference type="GO" id="GO:0005886">
    <property type="term" value="C:plasma membrane"/>
    <property type="evidence" value="ECO:0007669"/>
    <property type="project" value="UniProtKB-SubCell"/>
</dbReference>
<dbReference type="NCBIfam" id="TIGR00229">
    <property type="entry name" value="sensory_box"/>
    <property type="match status" value="1"/>
</dbReference>
<dbReference type="SUPFAM" id="SSF55785">
    <property type="entry name" value="PYP-like sensor domain (PAS domain)"/>
    <property type="match status" value="1"/>
</dbReference>
<dbReference type="SMART" id="SM01049">
    <property type="entry name" value="Cache_2"/>
    <property type="match status" value="2"/>
</dbReference>
<gene>
    <name evidence="9" type="ORF">Sdiek1_2926</name>
</gene>
<feature type="transmembrane region" description="Helical" evidence="6">
    <location>
        <begin position="349"/>
        <end position="370"/>
    </location>
</feature>
<proteinExistence type="predicted"/>
<dbReference type="CDD" id="cd01949">
    <property type="entry name" value="GGDEF"/>
    <property type="match status" value="1"/>
</dbReference>
<dbReference type="Gene3D" id="3.30.450.20">
    <property type="entry name" value="PAS domain"/>
    <property type="match status" value="3"/>
</dbReference>
<organism evidence="9 10">
    <name type="scientific">Sulfurospirillum diekertiae</name>
    <dbReference type="NCBI Taxonomy" id="1854492"/>
    <lineage>
        <taxon>Bacteria</taxon>
        <taxon>Pseudomonadati</taxon>
        <taxon>Campylobacterota</taxon>
        <taxon>Epsilonproteobacteria</taxon>
        <taxon>Campylobacterales</taxon>
        <taxon>Sulfurospirillaceae</taxon>
        <taxon>Sulfurospirillum</taxon>
    </lineage>
</organism>
<dbReference type="Gene3D" id="3.20.20.450">
    <property type="entry name" value="EAL domain"/>
    <property type="match status" value="1"/>
</dbReference>
<keyword evidence="2" id="KW-1003">Cell membrane</keyword>
<evidence type="ECO:0000313" key="9">
    <source>
        <dbReference type="EMBL" id="ARU50068.1"/>
    </source>
</evidence>
<keyword evidence="10" id="KW-1185">Reference proteome</keyword>
<dbReference type="AlphaFoldDB" id="A0A1Y0HPN0"/>
<dbReference type="PANTHER" id="PTHR44757">
    <property type="entry name" value="DIGUANYLATE CYCLASE DGCP"/>
    <property type="match status" value="1"/>
</dbReference>
<dbReference type="FunFam" id="3.30.70.270:FF:000001">
    <property type="entry name" value="Diguanylate cyclase domain protein"/>
    <property type="match status" value="1"/>
</dbReference>
<dbReference type="InterPro" id="IPR035919">
    <property type="entry name" value="EAL_sf"/>
</dbReference>
<dbReference type="InterPro" id="IPR029787">
    <property type="entry name" value="Nucleotide_cyclase"/>
</dbReference>
<keyword evidence="3 6" id="KW-0812">Transmembrane</keyword>
<feature type="domain" description="GGDEF" evidence="8">
    <location>
        <begin position="562"/>
        <end position="695"/>
    </location>
</feature>
<sequence length="961" mass="110099">MLSLKKQNITKWIVFLPAFAILLTFSITLAIIISAERAEYYKSLENTRVAYVKRSKAQAQERIDKLIDYINENEKFLMNEAKDEVKNIVNFAYKSINDIYIENPNLPRDQILEKIKKKVKRYALFNDLSGYYVIFGLDGTCIMHGANKELEGKNFLDAQDAAGQYYIKEGIERLKKEEAFSLIYPWKNPQDEKVRNKIGYTKQFAPLNIYVASGRYEDELRERIKKETQKLLLNTKYGEYGYIFAYDYDGNTISHGDHSLVGKNRLDVVTNHQFIIKDIVEGGKRNPEGFFMSYIASYHPTAQDRSKVSFIRAIPQFRWVIGTGAYLYEENNAMLEQEQILKDKMQSTIINMLAVSLIIMLLVMGIMFFISTKLRSVLARYENHLLLSNKQIREQKMVFETLYQKSADGIWLLKEGVFVDCNEAIMKMFKAKDKKELINVTLADLSPEFQPDEQSSYEKALWMNALASQQSVHKFEWQARACDGKLFWISVMMTTIHMDKGIIQHCSVRDITIRKALEDENKNQKKLLIHQVEHDTLTGLPNRNLLQDRLTQAIKKASRDGKVLGVMFVDIDKFKSVNDSLGHDAGDILLTTIATRMKSSVRETDTVARLSGDEFIVLLDGCKDVSDIFIAIKKLVSAFQEPFLLGNESFKITMSIGVSVYPNDGEVASKLLKNADIAMYKAKSKGRNRYVFFDQEMNQETNEHLEIEKSLRKALDKNEFVIFYQPQINLQSEKIVGFEALIRWNHPTRGLTAPGYFINIAEESELIIEIGNWVIKEVMRQIKVWYDMGLDPGKTAINIAGKQLEEAGLVAFMIQSLRESGCKPEWIEMEIVERFIMKDTTKSIALLKRFRELGVDISIDDFGTGHSSLAYLKQLPITKLKIDQSFVQNLEESGEDRAIARTIIELGRGLGLKVLAEGVETQGQKEFIYSSGCELMQGYLFSKPIAAADAELLLKNQMHML</sequence>
<dbReference type="CDD" id="cd01948">
    <property type="entry name" value="EAL"/>
    <property type="match status" value="1"/>
</dbReference>
<evidence type="ECO:0000256" key="2">
    <source>
        <dbReference type="ARBA" id="ARBA00022475"/>
    </source>
</evidence>
<dbReference type="InterPro" id="IPR000160">
    <property type="entry name" value="GGDEF_dom"/>
</dbReference>
<dbReference type="InterPro" id="IPR043128">
    <property type="entry name" value="Rev_trsase/Diguanyl_cyclase"/>
</dbReference>
<dbReference type="SMART" id="SM00267">
    <property type="entry name" value="GGDEF"/>
    <property type="match status" value="1"/>
</dbReference>
<dbReference type="InterPro" id="IPR004010">
    <property type="entry name" value="Double_Cache_2"/>
</dbReference>
<dbReference type="Pfam" id="PF13426">
    <property type="entry name" value="PAS_9"/>
    <property type="match status" value="1"/>
</dbReference>
<dbReference type="InterPro" id="IPR052155">
    <property type="entry name" value="Biofilm_reg_signaling"/>
</dbReference>
<evidence type="ECO:0000259" key="8">
    <source>
        <dbReference type="PROSITE" id="PS50887"/>
    </source>
</evidence>
<feature type="transmembrane region" description="Helical" evidence="6">
    <location>
        <begin position="12"/>
        <end position="33"/>
    </location>
</feature>
<dbReference type="CDD" id="cd00130">
    <property type="entry name" value="PAS"/>
    <property type="match status" value="1"/>
</dbReference>
<dbReference type="KEGG" id="suls:Sdiek1_2926"/>
<evidence type="ECO:0000256" key="1">
    <source>
        <dbReference type="ARBA" id="ARBA00004651"/>
    </source>
</evidence>
<dbReference type="InterPro" id="IPR033480">
    <property type="entry name" value="sCache_2"/>
</dbReference>
<dbReference type="PROSITE" id="PS50883">
    <property type="entry name" value="EAL"/>
    <property type="match status" value="1"/>
</dbReference>
<dbReference type="Gene3D" id="3.30.70.270">
    <property type="match status" value="1"/>
</dbReference>
<dbReference type="Proteomes" id="UP000196005">
    <property type="component" value="Chromosome"/>
</dbReference>
<dbReference type="InterPro" id="IPR000014">
    <property type="entry name" value="PAS"/>
</dbReference>
<keyword evidence="5 6" id="KW-0472">Membrane</keyword>
<keyword evidence="4 6" id="KW-1133">Transmembrane helix</keyword>
<evidence type="ECO:0000256" key="5">
    <source>
        <dbReference type="ARBA" id="ARBA00023136"/>
    </source>
</evidence>
<dbReference type="Pfam" id="PF08269">
    <property type="entry name" value="dCache_2"/>
    <property type="match status" value="1"/>
</dbReference>
<protein>
    <submittedName>
        <fullName evidence="9">Signaling protein</fullName>
    </submittedName>
</protein>
<dbReference type="PANTHER" id="PTHR44757:SF2">
    <property type="entry name" value="BIOFILM ARCHITECTURE MAINTENANCE PROTEIN MBAA"/>
    <property type="match status" value="1"/>
</dbReference>
<evidence type="ECO:0000256" key="6">
    <source>
        <dbReference type="SAM" id="Phobius"/>
    </source>
</evidence>
<dbReference type="EMBL" id="CP021416">
    <property type="protein sequence ID" value="ARU50068.1"/>
    <property type="molecule type" value="Genomic_DNA"/>
</dbReference>
<dbReference type="GO" id="GO:0003824">
    <property type="term" value="F:catalytic activity"/>
    <property type="evidence" value="ECO:0007669"/>
    <property type="project" value="UniProtKB-ARBA"/>
</dbReference>
<comment type="subcellular location">
    <subcellularLocation>
        <location evidence="1">Cell membrane</location>
        <topology evidence="1">Multi-pass membrane protein</topology>
    </subcellularLocation>
</comment>